<comment type="pathway">
    <text evidence="1 10">Metabolic intermediate biosynthesis; 1-deoxy-D-xylulose 5-phosphate biosynthesis; 1-deoxy-D-xylulose 5-phosphate from D-glyceraldehyde 3-phosphate and pyruvate: step 1/1.</text>
</comment>
<dbReference type="InterPro" id="IPR029061">
    <property type="entry name" value="THDP-binding"/>
</dbReference>
<evidence type="ECO:0000256" key="4">
    <source>
        <dbReference type="ARBA" id="ARBA00022679"/>
    </source>
</evidence>
<dbReference type="InterPro" id="IPR009014">
    <property type="entry name" value="Transketo_C/PFOR_II"/>
</dbReference>
<evidence type="ECO:0000256" key="9">
    <source>
        <dbReference type="ARBA" id="ARBA00023229"/>
    </source>
</evidence>
<dbReference type="InterPro" id="IPR020826">
    <property type="entry name" value="Transketolase_BS"/>
</dbReference>
<keyword evidence="7 10" id="KW-0784">Thiamine biosynthesis</keyword>
<comment type="similarity">
    <text evidence="2 10">Belongs to the transketolase family. DXPS subfamily.</text>
</comment>
<evidence type="ECO:0000256" key="1">
    <source>
        <dbReference type="ARBA" id="ARBA00004980"/>
    </source>
</evidence>
<keyword evidence="4 10" id="KW-0808">Transferase</keyword>
<evidence type="ECO:0000256" key="5">
    <source>
        <dbReference type="ARBA" id="ARBA00022723"/>
    </source>
</evidence>
<dbReference type="GO" id="GO:0019288">
    <property type="term" value="P:isopentenyl diphosphate biosynthetic process, methylerythritol 4-phosphate pathway"/>
    <property type="evidence" value="ECO:0007669"/>
    <property type="project" value="TreeGrafter"/>
</dbReference>
<name>A0A1V5MLB0_UNCT6</name>
<keyword evidence="6 10" id="KW-0460">Magnesium</keyword>
<dbReference type="Gene3D" id="3.40.50.970">
    <property type="match status" value="2"/>
</dbReference>
<feature type="binding site" evidence="10">
    <location>
        <begin position="113"/>
        <end position="115"/>
    </location>
    <ligand>
        <name>thiamine diphosphate</name>
        <dbReference type="ChEBI" id="CHEBI:58937"/>
    </ligand>
</feature>
<dbReference type="Pfam" id="PF02780">
    <property type="entry name" value="Transketolase_C"/>
    <property type="match status" value="1"/>
</dbReference>
<accession>A0A1V5MLB0</accession>
<dbReference type="UniPathway" id="UPA00064">
    <property type="reaction ID" value="UER00091"/>
</dbReference>
<dbReference type="NCBIfam" id="TIGR00204">
    <property type="entry name" value="dxs"/>
    <property type="match status" value="1"/>
</dbReference>
<dbReference type="NCBIfam" id="NF003933">
    <property type="entry name" value="PRK05444.2-2"/>
    <property type="match status" value="1"/>
</dbReference>
<dbReference type="InterPro" id="IPR033248">
    <property type="entry name" value="Transketolase_C"/>
</dbReference>
<dbReference type="SMART" id="SM00861">
    <property type="entry name" value="Transket_pyr"/>
    <property type="match status" value="1"/>
</dbReference>
<dbReference type="GO" id="GO:0009228">
    <property type="term" value="P:thiamine biosynthetic process"/>
    <property type="evidence" value="ECO:0007669"/>
    <property type="project" value="UniProtKB-UniRule"/>
</dbReference>
<comment type="caution">
    <text evidence="13">The sequence shown here is derived from an EMBL/GenBank/DDBJ whole genome shotgun (WGS) entry which is preliminary data.</text>
</comment>
<comment type="catalytic activity">
    <reaction evidence="10">
        <text>D-glyceraldehyde 3-phosphate + pyruvate + H(+) = 1-deoxy-D-xylulose 5-phosphate + CO2</text>
        <dbReference type="Rhea" id="RHEA:12605"/>
        <dbReference type="ChEBI" id="CHEBI:15361"/>
        <dbReference type="ChEBI" id="CHEBI:15378"/>
        <dbReference type="ChEBI" id="CHEBI:16526"/>
        <dbReference type="ChEBI" id="CHEBI:57792"/>
        <dbReference type="ChEBI" id="CHEBI:59776"/>
        <dbReference type="EC" id="2.2.1.7"/>
    </reaction>
</comment>
<evidence type="ECO:0000256" key="3">
    <source>
        <dbReference type="ARBA" id="ARBA00011738"/>
    </source>
</evidence>
<feature type="domain" description="Transketolase-like pyrimidine-binding" evidence="12">
    <location>
        <begin position="311"/>
        <end position="475"/>
    </location>
</feature>
<dbReference type="SUPFAM" id="SSF52518">
    <property type="entry name" value="Thiamin diphosphate-binding fold (THDP-binding)"/>
    <property type="match status" value="2"/>
</dbReference>
<feature type="binding site" evidence="10">
    <location>
        <position position="169"/>
    </location>
    <ligand>
        <name>Mg(2+)</name>
        <dbReference type="ChEBI" id="CHEBI:18420"/>
    </ligand>
</feature>
<keyword evidence="5 10" id="KW-0479">Metal-binding</keyword>
<dbReference type="GO" id="GO:0008661">
    <property type="term" value="F:1-deoxy-D-xylulose-5-phosphate synthase activity"/>
    <property type="evidence" value="ECO:0007669"/>
    <property type="project" value="UniProtKB-UniRule"/>
</dbReference>
<evidence type="ECO:0000256" key="10">
    <source>
        <dbReference type="HAMAP-Rule" id="MF_00315"/>
    </source>
</evidence>
<proteinExistence type="inferred from homology"/>
<dbReference type="GO" id="GO:0005829">
    <property type="term" value="C:cytosol"/>
    <property type="evidence" value="ECO:0007669"/>
    <property type="project" value="TreeGrafter"/>
</dbReference>
<keyword evidence="8 10" id="KW-0786">Thiamine pyrophosphate</keyword>
<comment type="function">
    <text evidence="10">Catalyzes the acyloin condensation reaction between C atoms 2 and 3 of pyruvate and glyceraldehyde 3-phosphate to yield 1-deoxy-D-xylulose-5-phosphate (DXP).</text>
</comment>
<dbReference type="AlphaFoldDB" id="A0A1V5MLB0"/>
<dbReference type="InterPro" id="IPR049557">
    <property type="entry name" value="Transketolase_CS"/>
</dbReference>
<gene>
    <name evidence="10 13" type="primary">dxs</name>
    <name evidence="13" type="ORF">BWY73_00212</name>
</gene>
<evidence type="ECO:0000256" key="8">
    <source>
        <dbReference type="ARBA" id="ARBA00023052"/>
    </source>
</evidence>
<feature type="binding site" evidence="10">
    <location>
        <begin position="141"/>
        <end position="142"/>
    </location>
    <ligand>
        <name>thiamine diphosphate</name>
        <dbReference type="ChEBI" id="CHEBI:58937"/>
    </ligand>
</feature>
<evidence type="ECO:0000256" key="11">
    <source>
        <dbReference type="SAM" id="MobiDB-lite"/>
    </source>
</evidence>
<dbReference type="Gene3D" id="3.40.50.920">
    <property type="match status" value="1"/>
</dbReference>
<dbReference type="InterPro" id="IPR005477">
    <property type="entry name" value="Dxylulose-5-P_synthase"/>
</dbReference>
<feature type="region of interest" description="Disordered" evidence="11">
    <location>
        <begin position="279"/>
        <end position="301"/>
    </location>
</feature>
<dbReference type="CDD" id="cd02007">
    <property type="entry name" value="TPP_DXS"/>
    <property type="match status" value="1"/>
</dbReference>
<evidence type="ECO:0000256" key="6">
    <source>
        <dbReference type="ARBA" id="ARBA00022842"/>
    </source>
</evidence>
<dbReference type="GO" id="GO:0030976">
    <property type="term" value="F:thiamine pyrophosphate binding"/>
    <property type="evidence" value="ECO:0007669"/>
    <property type="project" value="UniProtKB-UniRule"/>
</dbReference>
<dbReference type="PROSITE" id="PS00801">
    <property type="entry name" value="TRANSKETOLASE_1"/>
    <property type="match status" value="1"/>
</dbReference>
<evidence type="ECO:0000256" key="7">
    <source>
        <dbReference type="ARBA" id="ARBA00022977"/>
    </source>
</evidence>
<dbReference type="HAMAP" id="MF_00315">
    <property type="entry name" value="DXP_synth"/>
    <property type="match status" value="1"/>
</dbReference>
<dbReference type="GO" id="GO:0016114">
    <property type="term" value="P:terpenoid biosynthetic process"/>
    <property type="evidence" value="ECO:0007669"/>
    <property type="project" value="UniProtKB-UniRule"/>
</dbReference>
<comment type="cofactor">
    <cofactor evidence="10">
        <name>Mg(2+)</name>
        <dbReference type="ChEBI" id="CHEBI:18420"/>
    </cofactor>
    <text evidence="10">Binds 1 Mg(2+) ion per subunit.</text>
</comment>
<dbReference type="Pfam" id="PF02779">
    <property type="entry name" value="Transket_pyr"/>
    <property type="match status" value="1"/>
</dbReference>
<feature type="binding site" evidence="10">
    <location>
        <position position="72"/>
    </location>
    <ligand>
        <name>thiamine diphosphate</name>
        <dbReference type="ChEBI" id="CHEBI:58937"/>
    </ligand>
</feature>
<feature type="binding site" evidence="10">
    <location>
        <position position="169"/>
    </location>
    <ligand>
        <name>thiamine diphosphate</name>
        <dbReference type="ChEBI" id="CHEBI:58937"/>
    </ligand>
</feature>
<keyword evidence="9 10" id="KW-0414">Isoprene biosynthesis</keyword>
<reference evidence="13" key="1">
    <citation type="submission" date="2017-02" db="EMBL/GenBank/DDBJ databases">
        <title>Delving into the versatile metabolic prowess of the omnipresent phylum Bacteroidetes.</title>
        <authorList>
            <person name="Nobu M.K."/>
            <person name="Mei R."/>
            <person name="Narihiro T."/>
            <person name="Kuroda K."/>
            <person name="Liu W.-T."/>
        </authorList>
    </citation>
    <scope>NUCLEOTIDE SEQUENCE</scope>
    <source>
        <strain evidence="13">ADurb.Bin417</strain>
    </source>
</reference>
<dbReference type="PANTHER" id="PTHR43322">
    <property type="entry name" value="1-D-DEOXYXYLULOSE 5-PHOSPHATE SYNTHASE-RELATED"/>
    <property type="match status" value="1"/>
</dbReference>
<dbReference type="SUPFAM" id="SSF52922">
    <property type="entry name" value="TK C-terminal domain-like"/>
    <property type="match status" value="1"/>
</dbReference>
<comment type="cofactor">
    <cofactor evidence="10">
        <name>thiamine diphosphate</name>
        <dbReference type="ChEBI" id="CHEBI:58937"/>
    </cofactor>
    <text evidence="10">Binds 1 thiamine pyrophosphate per subunit.</text>
</comment>
<evidence type="ECO:0000256" key="2">
    <source>
        <dbReference type="ARBA" id="ARBA00011081"/>
    </source>
</evidence>
<dbReference type="Pfam" id="PF13292">
    <property type="entry name" value="DXP_synthase_N"/>
    <property type="match status" value="1"/>
</dbReference>
<dbReference type="PROSITE" id="PS00802">
    <property type="entry name" value="TRANSKETOLASE_2"/>
    <property type="match status" value="1"/>
</dbReference>
<sequence>MILEKLNRTGDIKSLAFQELPELARELRQLVIQTVSETGGHLASNLGVVELTIILHRLLDLERDAIIWDVGHQCYIHKILTGRRDVFPRLRTYRGLSGFPDPNESPADPFRTGHSSTSISTALGLVAGGHPGRVVAVIGDASLGGGVAFEGLNQAAASQANLCVVLNANDMAISRTTGGVALSLTKLIANHQMEALRQHIRSFLTRFPLLGPDTVGLLHKLEEGIKNLLGPAALFESIGFRYFGPFDGHNLEQLQEAFKKILDLSGPRLIHVVTRKGRGYGPAEKDPESFHSTEPFEVETGRAHPGRASEISYRDVFSRALLKMAADRPELVAVTAAMARGTGLEPFRKEYPERFFDVGIAEQSAVAFAAGLARAGKKPVVAIYSTFFQRAFDQVFQEVCLQGLPVVFVLSNNGLVGEDGPTHHGLFTLAYLRSLPGLRLLVPGSYAQLEELLAAALSGSGPTLLVYPKDRGPERLEALDPGARFRLLAAGSLGETAREAVERLRTDGLPVGFIPVGHLKPLDEELLSRAVENAGGLITAEENVQGGFGSAVLEWCGARGRLLPILNITAPDRFVTFGRRRELLAEIGLDAAGIYRRTADFIRSLI</sequence>
<dbReference type="GO" id="GO:0000287">
    <property type="term" value="F:magnesium ion binding"/>
    <property type="evidence" value="ECO:0007669"/>
    <property type="project" value="UniProtKB-UniRule"/>
</dbReference>
<organism evidence="13">
    <name type="scientific">candidate division TA06 bacterium ADurb.Bin417</name>
    <dbReference type="NCBI Taxonomy" id="1852828"/>
    <lineage>
        <taxon>Bacteria</taxon>
        <taxon>Bacteria division TA06</taxon>
    </lineage>
</organism>
<evidence type="ECO:0000259" key="12">
    <source>
        <dbReference type="SMART" id="SM00861"/>
    </source>
</evidence>
<dbReference type="InterPro" id="IPR005475">
    <property type="entry name" value="Transketolase-like_Pyr-bd"/>
</dbReference>
<dbReference type="PANTHER" id="PTHR43322:SF5">
    <property type="entry name" value="1-DEOXY-D-XYLULOSE-5-PHOSPHATE SYNTHASE, CHLOROPLASTIC"/>
    <property type="match status" value="1"/>
</dbReference>
<dbReference type="Proteomes" id="UP000485484">
    <property type="component" value="Unassembled WGS sequence"/>
</dbReference>
<comment type="subunit">
    <text evidence="3 10">Homodimer.</text>
</comment>
<protein>
    <recommendedName>
        <fullName evidence="10">1-deoxy-D-xylulose-5-phosphate synthase</fullName>
        <ecNumber evidence="10">2.2.1.7</ecNumber>
    </recommendedName>
    <alternativeName>
        <fullName evidence="10">1-deoxyxylulose-5-phosphate synthase</fullName>
        <shortName evidence="10">DXP synthase</shortName>
        <shortName evidence="10">DXPS</shortName>
    </alternativeName>
</protein>
<feature type="binding site" evidence="10">
    <location>
        <position position="140"/>
    </location>
    <ligand>
        <name>Mg(2+)</name>
        <dbReference type="ChEBI" id="CHEBI:18420"/>
    </ligand>
</feature>
<dbReference type="EMBL" id="MWAK01000015">
    <property type="protein sequence ID" value="OPZ93611.1"/>
    <property type="molecule type" value="Genomic_DNA"/>
</dbReference>
<evidence type="ECO:0000313" key="13">
    <source>
        <dbReference type="EMBL" id="OPZ93611.1"/>
    </source>
</evidence>
<feature type="binding site" evidence="10">
    <location>
        <position position="280"/>
    </location>
    <ligand>
        <name>thiamine diphosphate</name>
        <dbReference type="ChEBI" id="CHEBI:58937"/>
    </ligand>
</feature>
<dbReference type="CDD" id="cd07033">
    <property type="entry name" value="TPP_PYR_DXS_TK_like"/>
    <property type="match status" value="1"/>
</dbReference>
<dbReference type="EC" id="2.2.1.7" evidence="10"/>
<feature type="binding site" evidence="10">
    <location>
        <position position="362"/>
    </location>
    <ligand>
        <name>thiamine diphosphate</name>
        <dbReference type="ChEBI" id="CHEBI:58937"/>
    </ligand>
</feature>